<feature type="region of interest" description="Disordered" evidence="1">
    <location>
        <begin position="1"/>
        <end position="70"/>
    </location>
</feature>
<sequence length="237" mass="25249">MRPPFPPQGPHRHGRDRGEHGGGPFPGGPFAAAFAGAGRGFPGRGGGRGRGAGGPGGRGRGADAPPPLDRAEVAGWFTGRLPDDWTAVAPRLTVDRDEIIVVVTVPEPPTEADETPAAAEAARSGRIARFREDTRARRVEIAEAAQERFGRTVSWGARCGEVTELFTTVSAPVMTRLRQSERLVLDTLVDAGVARSRSDALVWSVRLVGEHADEWLTQLRAAMQSVEEVRAQGPKLG</sequence>
<protein>
    <submittedName>
        <fullName evidence="2">Uncharacterized protein</fullName>
    </submittedName>
</protein>
<evidence type="ECO:0000256" key="1">
    <source>
        <dbReference type="SAM" id="MobiDB-lite"/>
    </source>
</evidence>
<name>A0A1G4XB93_9ACTN</name>
<dbReference type="RefSeq" id="WP_207798251.1">
    <property type="nucleotide sequence ID" value="NZ_FMUH01000001.1"/>
</dbReference>
<dbReference type="Proteomes" id="UP000198981">
    <property type="component" value="Unassembled WGS sequence"/>
</dbReference>
<organism evidence="2 3">
    <name type="scientific">Klenkia marina</name>
    <dbReference type="NCBI Taxonomy" id="1960309"/>
    <lineage>
        <taxon>Bacteria</taxon>
        <taxon>Bacillati</taxon>
        <taxon>Actinomycetota</taxon>
        <taxon>Actinomycetes</taxon>
        <taxon>Geodermatophilales</taxon>
        <taxon>Geodermatophilaceae</taxon>
        <taxon>Klenkia</taxon>
    </lineage>
</organism>
<proteinExistence type="predicted"/>
<evidence type="ECO:0000313" key="3">
    <source>
        <dbReference type="Proteomes" id="UP000198981"/>
    </source>
</evidence>
<feature type="compositionally biased region" description="Gly residues" evidence="1">
    <location>
        <begin position="37"/>
        <end position="59"/>
    </location>
</feature>
<keyword evidence="3" id="KW-1185">Reference proteome</keyword>
<accession>A0A1G4XB93</accession>
<dbReference type="EMBL" id="FMUH01000001">
    <property type="protein sequence ID" value="SCX38500.1"/>
    <property type="molecule type" value="Genomic_DNA"/>
</dbReference>
<reference evidence="3" key="1">
    <citation type="submission" date="2016-10" db="EMBL/GenBank/DDBJ databases">
        <authorList>
            <person name="Varghese N."/>
            <person name="Submissions S."/>
        </authorList>
    </citation>
    <scope>NUCLEOTIDE SEQUENCE [LARGE SCALE GENOMIC DNA]</scope>
    <source>
        <strain evidence="3">DSM 45722</strain>
    </source>
</reference>
<evidence type="ECO:0000313" key="2">
    <source>
        <dbReference type="EMBL" id="SCX38500.1"/>
    </source>
</evidence>
<dbReference type="STRING" id="1960309.SAMN03159343_0426"/>
<dbReference type="AlphaFoldDB" id="A0A1G4XB93"/>
<gene>
    <name evidence="2" type="ORF">SAMN03159343_0426</name>
</gene>